<name>A0A5Q2N0I1_9FIRM</name>
<evidence type="ECO:0000256" key="3">
    <source>
        <dbReference type="ARBA" id="ARBA00022475"/>
    </source>
</evidence>
<evidence type="ECO:0000256" key="4">
    <source>
        <dbReference type="ARBA" id="ARBA00022692"/>
    </source>
</evidence>
<feature type="compositionally biased region" description="Low complexity" evidence="8">
    <location>
        <begin position="374"/>
        <end position="389"/>
    </location>
</feature>
<evidence type="ECO:0000256" key="1">
    <source>
        <dbReference type="ARBA" id="ARBA00004651"/>
    </source>
</evidence>
<feature type="transmembrane region" description="Helical" evidence="9">
    <location>
        <begin position="58"/>
        <end position="79"/>
    </location>
</feature>
<dbReference type="Pfam" id="PF02706">
    <property type="entry name" value="Wzz"/>
    <property type="match status" value="1"/>
</dbReference>
<comment type="similarity">
    <text evidence="2">Belongs to the CpsC/CapA family.</text>
</comment>
<dbReference type="OrthoDB" id="2360475at2"/>
<dbReference type="AlphaFoldDB" id="A0A5Q2N0I1"/>
<feature type="transmembrane region" description="Helical" evidence="9">
    <location>
        <begin position="501"/>
        <end position="521"/>
    </location>
</feature>
<dbReference type="KEGG" id="hcv:FTV88_1142"/>
<dbReference type="PANTHER" id="PTHR32309:SF13">
    <property type="entry name" value="FERRIC ENTEROBACTIN TRANSPORT PROTEIN FEPE"/>
    <property type="match status" value="1"/>
</dbReference>
<feature type="domain" description="Polysaccharide chain length determinant N-terminal" evidence="10">
    <location>
        <begin position="42"/>
        <end position="143"/>
    </location>
</feature>
<feature type="compositionally biased region" description="Pro residues" evidence="8">
    <location>
        <begin position="351"/>
        <end position="373"/>
    </location>
</feature>
<reference evidence="13" key="1">
    <citation type="submission" date="2019-11" db="EMBL/GenBank/DDBJ databases">
        <title>Genome sequence of Heliorestis convoluta strain HH, an alkaliphilic and minimalistic phototrophic bacterium from a soda lake in Egypt.</title>
        <authorList>
            <person name="Dewey E.D."/>
            <person name="Stokes L.M."/>
            <person name="Burchell B.M."/>
            <person name="Shaffer K.N."/>
            <person name="Huntington A.M."/>
            <person name="Baker J.M."/>
            <person name="Nadendla S."/>
            <person name="Giglio M.G."/>
            <person name="Touchman J.W."/>
            <person name="Blankenship R.E."/>
            <person name="Madigan M.T."/>
            <person name="Sattley W.M."/>
        </authorList>
    </citation>
    <scope>NUCLEOTIDE SEQUENCE [LARGE SCALE GENOMIC DNA]</scope>
    <source>
        <strain evidence="13">HH</strain>
    </source>
</reference>
<proteinExistence type="inferred from homology"/>
<dbReference type="InterPro" id="IPR050445">
    <property type="entry name" value="Bact_polysacc_biosynth/exp"/>
</dbReference>
<dbReference type="EMBL" id="CP045875">
    <property type="protein sequence ID" value="QGG47289.1"/>
    <property type="molecule type" value="Genomic_DNA"/>
</dbReference>
<feature type="coiled-coil region" evidence="7">
    <location>
        <begin position="201"/>
        <end position="228"/>
    </location>
</feature>
<evidence type="ECO:0000259" key="11">
    <source>
        <dbReference type="Pfam" id="PF13807"/>
    </source>
</evidence>
<protein>
    <submittedName>
        <fullName evidence="12">Lipopolysaccharide biosynthesis protein</fullName>
    </submittedName>
</protein>
<feature type="region of interest" description="Disordered" evidence="8">
    <location>
        <begin position="1"/>
        <end position="41"/>
    </location>
</feature>
<evidence type="ECO:0000259" key="10">
    <source>
        <dbReference type="Pfam" id="PF02706"/>
    </source>
</evidence>
<evidence type="ECO:0000256" key="2">
    <source>
        <dbReference type="ARBA" id="ARBA00006683"/>
    </source>
</evidence>
<evidence type="ECO:0000313" key="13">
    <source>
        <dbReference type="Proteomes" id="UP000366051"/>
    </source>
</evidence>
<dbReference type="GO" id="GO:0005886">
    <property type="term" value="C:plasma membrane"/>
    <property type="evidence" value="ECO:0007669"/>
    <property type="project" value="UniProtKB-SubCell"/>
</dbReference>
<dbReference type="InterPro" id="IPR032807">
    <property type="entry name" value="GNVR"/>
</dbReference>
<keyword evidence="7" id="KW-0175">Coiled coil</keyword>
<keyword evidence="6 9" id="KW-0472">Membrane</keyword>
<evidence type="ECO:0000256" key="8">
    <source>
        <dbReference type="SAM" id="MobiDB-lite"/>
    </source>
</evidence>
<dbReference type="Pfam" id="PF13807">
    <property type="entry name" value="GNVR"/>
    <property type="match status" value="1"/>
</dbReference>
<evidence type="ECO:0000256" key="6">
    <source>
        <dbReference type="ARBA" id="ARBA00023136"/>
    </source>
</evidence>
<organism evidence="12 13">
    <name type="scientific">Heliorestis convoluta</name>
    <dbReference type="NCBI Taxonomy" id="356322"/>
    <lineage>
        <taxon>Bacteria</taxon>
        <taxon>Bacillati</taxon>
        <taxon>Bacillota</taxon>
        <taxon>Clostridia</taxon>
        <taxon>Eubacteriales</taxon>
        <taxon>Heliobacteriaceae</taxon>
        <taxon>Heliorestis</taxon>
    </lineage>
</organism>
<accession>A0A5Q2N0I1</accession>
<dbReference type="Proteomes" id="UP000366051">
    <property type="component" value="Chromosome"/>
</dbReference>
<feature type="domain" description="Tyrosine-protein kinase G-rich" evidence="11">
    <location>
        <begin position="447"/>
        <end position="522"/>
    </location>
</feature>
<evidence type="ECO:0000256" key="7">
    <source>
        <dbReference type="SAM" id="Coils"/>
    </source>
</evidence>
<keyword evidence="4 9" id="KW-0812">Transmembrane</keyword>
<feature type="compositionally biased region" description="Pro residues" evidence="8">
    <location>
        <begin position="334"/>
        <end position="344"/>
    </location>
</feature>
<evidence type="ECO:0000256" key="9">
    <source>
        <dbReference type="SAM" id="Phobius"/>
    </source>
</evidence>
<feature type="coiled-coil region" evidence="7">
    <location>
        <begin position="253"/>
        <end position="280"/>
    </location>
</feature>
<keyword evidence="5 9" id="KW-1133">Transmembrane helix</keyword>
<evidence type="ECO:0000313" key="12">
    <source>
        <dbReference type="EMBL" id="QGG47289.1"/>
    </source>
</evidence>
<keyword evidence="3" id="KW-1003">Cell membrane</keyword>
<sequence length="562" mass="62890">MIHQQTQPPQYQQAKERTELPKMHNHNTPPQHPTEKQGPPEDEIDLRQLFSVLFKWKWLIAFLTTLSFATAALISFFVLTPVYEARTTLLVTQAIDTRQLSQRQSGNLEDVVAQAIRLPELTLQSYVNQIRNEAVAEKVIDSLGLEGIYRPNQILGMVSVSLIRDTNLVEIRVTNTNPTMARDIANAMGREYVEYMAETNIEKLSRSGELLEQQIQEEEKSLQASIERLNNFLGEARNPQVLDRESQNLLEALSHYRNAKMQIEIEIQQLQAQKNELTWQIESLPTYQSSTTPTTQVAAVTIAPTYPTGTDPAPINYELLTEQHTAATVTETPQPAPITEPPPTHTTAPAPTNPTPAPKPTPQPSQPTYPAPTQPTIQQNPNDTNQYTNQYTNPLYQTLRTQLAQKSAELAGKEAQLRTINYAILTIESEWRKIQEELAVKQTEYEQLRRETDRLSNIQNLLADKVAETRIATFVNQGETSVQVAVPANLPTSPVKPNKSLNMALGLLIGLMISVALAFVLEMLDNTIKNEEDVRRHLGLPVLGAIPKFDIKAKGQGPKGGT</sequence>
<gene>
    <name evidence="12" type="ORF">FTV88_1142</name>
</gene>
<dbReference type="GO" id="GO:0004713">
    <property type="term" value="F:protein tyrosine kinase activity"/>
    <property type="evidence" value="ECO:0007669"/>
    <property type="project" value="TreeGrafter"/>
</dbReference>
<feature type="region of interest" description="Disordered" evidence="8">
    <location>
        <begin position="329"/>
        <end position="389"/>
    </location>
</feature>
<dbReference type="PANTHER" id="PTHR32309">
    <property type="entry name" value="TYROSINE-PROTEIN KINASE"/>
    <property type="match status" value="1"/>
</dbReference>
<keyword evidence="13" id="KW-1185">Reference proteome</keyword>
<feature type="compositionally biased region" description="Low complexity" evidence="8">
    <location>
        <begin position="1"/>
        <end position="13"/>
    </location>
</feature>
<evidence type="ECO:0000256" key="5">
    <source>
        <dbReference type="ARBA" id="ARBA00022989"/>
    </source>
</evidence>
<dbReference type="InterPro" id="IPR003856">
    <property type="entry name" value="LPS_length_determ_N"/>
</dbReference>
<comment type="subcellular location">
    <subcellularLocation>
        <location evidence="1">Cell membrane</location>
        <topology evidence="1">Multi-pass membrane protein</topology>
    </subcellularLocation>
</comment>
<feature type="coiled-coil region" evidence="7">
    <location>
        <begin position="396"/>
        <end position="458"/>
    </location>
</feature>